<evidence type="ECO:0000313" key="2">
    <source>
        <dbReference type="EMBL" id="MEO3690633.1"/>
    </source>
</evidence>
<dbReference type="Proteomes" id="UP001495147">
    <property type="component" value="Unassembled WGS sequence"/>
</dbReference>
<keyword evidence="3" id="KW-1185">Reference proteome</keyword>
<sequence length="168" mass="18461">MAASESLGCNDPQRLELKAIRSAWGRDQAACRLHDDGVNCTQISLKAELRYLRETRRCDVNARPVRFSSPDASYVALHPNTYRDAQVSVMGQMSVDDCKPGAGSTSGSLRDSGPGPSLPVEFSSLPDEQRTFLCTKQPFSAWGGVVRLRDDGRPYLFLTDVLGVELPR</sequence>
<name>A0ABV0FXI4_9BURK</name>
<comment type="caution">
    <text evidence="2">The sequence shown here is derived from an EMBL/GenBank/DDBJ whole genome shotgun (WGS) entry which is preliminary data.</text>
</comment>
<gene>
    <name evidence="2" type="ORF">ABDJ85_04080</name>
</gene>
<dbReference type="RefSeq" id="WP_347703457.1">
    <property type="nucleotide sequence ID" value="NZ_JBDPZD010000001.1"/>
</dbReference>
<dbReference type="EMBL" id="JBDPZD010000001">
    <property type="protein sequence ID" value="MEO3690633.1"/>
    <property type="molecule type" value="Genomic_DNA"/>
</dbReference>
<evidence type="ECO:0000313" key="3">
    <source>
        <dbReference type="Proteomes" id="UP001495147"/>
    </source>
</evidence>
<proteinExistence type="predicted"/>
<reference evidence="2 3" key="1">
    <citation type="submission" date="2024-05" db="EMBL/GenBank/DDBJ databases">
        <title>Roseateles sp. DJS-2-20 16S ribosomal RNA gene Genome sequencing and assembly.</title>
        <authorList>
            <person name="Woo H."/>
        </authorList>
    </citation>
    <scope>NUCLEOTIDE SEQUENCE [LARGE SCALE GENOMIC DNA]</scope>
    <source>
        <strain evidence="2 3">DJS-2-20</strain>
    </source>
</reference>
<accession>A0ABV0FXI4</accession>
<evidence type="ECO:0000256" key="1">
    <source>
        <dbReference type="SAM" id="MobiDB-lite"/>
    </source>
</evidence>
<organism evidence="2 3">
    <name type="scientific">Roseateles paludis</name>
    <dbReference type="NCBI Taxonomy" id="3145238"/>
    <lineage>
        <taxon>Bacteria</taxon>
        <taxon>Pseudomonadati</taxon>
        <taxon>Pseudomonadota</taxon>
        <taxon>Betaproteobacteria</taxon>
        <taxon>Burkholderiales</taxon>
        <taxon>Sphaerotilaceae</taxon>
        <taxon>Roseateles</taxon>
    </lineage>
</organism>
<protein>
    <submittedName>
        <fullName evidence="2">Uncharacterized protein</fullName>
    </submittedName>
</protein>
<feature type="region of interest" description="Disordered" evidence="1">
    <location>
        <begin position="96"/>
        <end position="122"/>
    </location>
</feature>